<organism evidence="5 6">
    <name type="scientific">Anatilimnocola aggregata</name>
    <dbReference type="NCBI Taxonomy" id="2528021"/>
    <lineage>
        <taxon>Bacteria</taxon>
        <taxon>Pseudomonadati</taxon>
        <taxon>Planctomycetota</taxon>
        <taxon>Planctomycetia</taxon>
        <taxon>Pirellulales</taxon>
        <taxon>Pirellulaceae</taxon>
        <taxon>Anatilimnocola</taxon>
    </lineage>
</organism>
<keyword evidence="2" id="KW-0677">Repeat</keyword>
<evidence type="ECO:0000313" key="5">
    <source>
        <dbReference type="EMBL" id="QDU26568.1"/>
    </source>
</evidence>
<feature type="region of interest" description="Disordered" evidence="4">
    <location>
        <begin position="290"/>
        <end position="309"/>
    </location>
</feature>
<evidence type="ECO:0000256" key="2">
    <source>
        <dbReference type="ARBA" id="ARBA00022737"/>
    </source>
</evidence>
<accession>A0A517Y8J3</accession>
<feature type="repeat" description="WD" evidence="3">
    <location>
        <begin position="117"/>
        <end position="158"/>
    </location>
</feature>
<keyword evidence="1 3" id="KW-0853">WD repeat</keyword>
<dbReference type="Gene3D" id="2.130.10.10">
    <property type="entry name" value="YVTN repeat-like/Quinoprotein amine dehydrogenase"/>
    <property type="match status" value="2"/>
</dbReference>
<keyword evidence="6" id="KW-1185">Reference proteome</keyword>
<dbReference type="InterPro" id="IPR019775">
    <property type="entry name" value="WD40_repeat_CS"/>
</dbReference>
<dbReference type="KEGG" id="aagg:ETAA8_16480"/>
<feature type="repeat" description="WD" evidence="3">
    <location>
        <begin position="159"/>
        <end position="200"/>
    </location>
</feature>
<evidence type="ECO:0000313" key="6">
    <source>
        <dbReference type="Proteomes" id="UP000315017"/>
    </source>
</evidence>
<gene>
    <name evidence="5" type="ORF">ETAA8_16480</name>
</gene>
<protein>
    <submittedName>
        <fullName evidence="5">WD domain, G-beta repeat</fullName>
    </submittedName>
</protein>
<dbReference type="Pfam" id="PF00400">
    <property type="entry name" value="WD40"/>
    <property type="match status" value="5"/>
</dbReference>
<dbReference type="RefSeq" id="WP_145087268.1">
    <property type="nucleotide sequence ID" value="NZ_CP036274.1"/>
</dbReference>
<dbReference type="Proteomes" id="UP000315017">
    <property type="component" value="Chromosome"/>
</dbReference>
<name>A0A517Y8J3_9BACT</name>
<evidence type="ECO:0000256" key="3">
    <source>
        <dbReference type="PROSITE-ProRule" id="PRU00221"/>
    </source>
</evidence>
<evidence type="ECO:0000256" key="1">
    <source>
        <dbReference type="ARBA" id="ARBA00022574"/>
    </source>
</evidence>
<dbReference type="EMBL" id="CP036274">
    <property type="protein sequence ID" value="QDU26568.1"/>
    <property type="molecule type" value="Genomic_DNA"/>
</dbReference>
<dbReference type="InterPro" id="IPR036322">
    <property type="entry name" value="WD40_repeat_dom_sf"/>
</dbReference>
<reference evidence="5 6" key="1">
    <citation type="submission" date="2019-02" db="EMBL/GenBank/DDBJ databases">
        <title>Deep-cultivation of Planctomycetes and their phenomic and genomic characterization uncovers novel biology.</title>
        <authorList>
            <person name="Wiegand S."/>
            <person name="Jogler M."/>
            <person name="Boedeker C."/>
            <person name="Pinto D."/>
            <person name="Vollmers J."/>
            <person name="Rivas-Marin E."/>
            <person name="Kohn T."/>
            <person name="Peeters S.H."/>
            <person name="Heuer A."/>
            <person name="Rast P."/>
            <person name="Oberbeckmann S."/>
            <person name="Bunk B."/>
            <person name="Jeske O."/>
            <person name="Meyerdierks A."/>
            <person name="Storesund J.E."/>
            <person name="Kallscheuer N."/>
            <person name="Luecker S."/>
            <person name="Lage O.M."/>
            <person name="Pohl T."/>
            <person name="Merkel B.J."/>
            <person name="Hornburger P."/>
            <person name="Mueller R.-W."/>
            <person name="Bruemmer F."/>
            <person name="Labrenz M."/>
            <person name="Spormann A.M."/>
            <person name="Op den Camp H."/>
            <person name="Overmann J."/>
            <person name="Amann R."/>
            <person name="Jetten M.S.M."/>
            <person name="Mascher T."/>
            <person name="Medema M.H."/>
            <person name="Devos D.P."/>
            <person name="Kaster A.-K."/>
            <person name="Ovreas L."/>
            <person name="Rohde M."/>
            <person name="Galperin M.Y."/>
            <person name="Jogler C."/>
        </authorList>
    </citation>
    <scope>NUCLEOTIDE SEQUENCE [LARGE SCALE GENOMIC DNA]</scope>
    <source>
        <strain evidence="5 6">ETA_A8</strain>
    </source>
</reference>
<sequence length="351" mass="38123">MADGKVTKSDKSYIVTDGEKRGPLTMSRVRFHPAGRHVLAACADRRLALWDLDGEPVKEKNREGVPGKLVCPHELGWIRGFDVHPRGEAIATGGSDRRWRLWKWDGEGPTESPVGDIAAHDGWVEGVAFSPDGARLATVGADRQLKLWDAARLTPIKAVSAHSGIPRDLSFSRDGKWIVTGGEDGVAIVWNAMTLEEVRRIETGQTSDQQGQHPSLGGIIRLALSHDDRWLVLAFARLSHVYELATGMAIGEFKQFGADVATGNTSPLLAVGSSNNMTLQTYDSGQFKPQSAEWKKNPNGKLTPPSLPPFPGREIAPIKRSDFAFGVAFSSDDKRLATGSANGSVEVWNVE</sequence>
<dbReference type="PROSITE" id="PS00678">
    <property type="entry name" value="WD_REPEATS_1"/>
    <property type="match status" value="1"/>
</dbReference>
<dbReference type="InterPro" id="IPR015943">
    <property type="entry name" value="WD40/YVTN_repeat-like_dom_sf"/>
</dbReference>
<dbReference type="AlphaFoldDB" id="A0A517Y8J3"/>
<proteinExistence type="predicted"/>
<dbReference type="SMART" id="SM00320">
    <property type="entry name" value="WD40"/>
    <property type="match status" value="5"/>
</dbReference>
<evidence type="ECO:0000256" key="4">
    <source>
        <dbReference type="SAM" id="MobiDB-lite"/>
    </source>
</evidence>
<dbReference type="SUPFAM" id="SSF50978">
    <property type="entry name" value="WD40 repeat-like"/>
    <property type="match status" value="1"/>
</dbReference>
<dbReference type="PANTHER" id="PTHR19879">
    <property type="entry name" value="TRANSCRIPTION INITIATION FACTOR TFIID"/>
    <property type="match status" value="1"/>
</dbReference>
<dbReference type="PROSITE" id="PS50082">
    <property type="entry name" value="WD_REPEATS_2"/>
    <property type="match status" value="3"/>
</dbReference>
<dbReference type="PANTHER" id="PTHR19879:SF9">
    <property type="entry name" value="TRANSCRIPTION INITIATION FACTOR TFIID SUBUNIT 5"/>
    <property type="match status" value="1"/>
</dbReference>
<dbReference type="PROSITE" id="PS50294">
    <property type="entry name" value="WD_REPEATS_REGION"/>
    <property type="match status" value="3"/>
</dbReference>
<dbReference type="OrthoDB" id="434800at2"/>
<feature type="repeat" description="WD" evidence="3">
    <location>
        <begin position="327"/>
        <end position="351"/>
    </location>
</feature>
<dbReference type="InterPro" id="IPR001680">
    <property type="entry name" value="WD40_rpt"/>
</dbReference>